<dbReference type="EMBL" id="CAJOBD010008355">
    <property type="protein sequence ID" value="CAF4110623.1"/>
    <property type="molecule type" value="Genomic_DNA"/>
</dbReference>
<evidence type="ECO:0000313" key="2">
    <source>
        <dbReference type="Proteomes" id="UP000663836"/>
    </source>
</evidence>
<reference evidence="1" key="1">
    <citation type="submission" date="2021-02" db="EMBL/GenBank/DDBJ databases">
        <authorList>
            <person name="Nowell W R."/>
        </authorList>
    </citation>
    <scope>NUCLEOTIDE SEQUENCE</scope>
</reference>
<dbReference type="AlphaFoldDB" id="A0A819VJW4"/>
<comment type="caution">
    <text evidence="1">The sequence shown here is derived from an EMBL/GenBank/DDBJ whole genome shotgun (WGS) entry which is preliminary data.</text>
</comment>
<organism evidence="1 2">
    <name type="scientific">Rotaria sordida</name>
    <dbReference type="NCBI Taxonomy" id="392033"/>
    <lineage>
        <taxon>Eukaryota</taxon>
        <taxon>Metazoa</taxon>
        <taxon>Spiralia</taxon>
        <taxon>Gnathifera</taxon>
        <taxon>Rotifera</taxon>
        <taxon>Eurotatoria</taxon>
        <taxon>Bdelloidea</taxon>
        <taxon>Philodinida</taxon>
        <taxon>Philodinidae</taxon>
        <taxon>Rotaria</taxon>
    </lineage>
</organism>
<accession>A0A819VJW4</accession>
<gene>
    <name evidence="1" type="ORF">JBS370_LOCUS32178</name>
</gene>
<feature type="non-terminal residue" evidence="1">
    <location>
        <position position="1"/>
    </location>
</feature>
<name>A0A819VJW4_9BILA</name>
<sequence length="36" mass="4203">LSRVGQQTIERVPIHIFEDAEKYIEALLEEADNDEM</sequence>
<protein>
    <submittedName>
        <fullName evidence="1">Uncharacterized protein</fullName>
    </submittedName>
</protein>
<evidence type="ECO:0000313" key="1">
    <source>
        <dbReference type="EMBL" id="CAF4110623.1"/>
    </source>
</evidence>
<proteinExistence type="predicted"/>
<dbReference type="Proteomes" id="UP000663836">
    <property type="component" value="Unassembled WGS sequence"/>
</dbReference>